<gene>
    <name evidence="2" type="ORF">EC973_009382</name>
</gene>
<name>A0A8H7BM12_9FUNG</name>
<dbReference type="AlphaFoldDB" id="A0A8H7BM12"/>
<comment type="caution">
    <text evidence="2">The sequence shown here is derived from an EMBL/GenBank/DDBJ whole genome shotgun (WGS) entry which is preliminary data.</text>
</comment>
<feature type="compositionally biased region" description="Polar residues" evidence="1">
    <location>
        <begin position="212"/>
        <end position="226"/>
    </location>
</feature>
<evidence type="ECO:0000256" key="1">
    <source>
        <dbReference type="SAM" id="MobiDB-lite"/>
    </source>
</evidence>
<reference evidence="2" key="1">
    <citation type="submission" date="2020-01" db="EMBL/GenBank/DDBJ databases">
        <title>Genome Sequencing of Three Apophysomyces-Like Fungal Strains Confirms a Novel Fungal Genus in the Mucoromycota with divergent Burkholderia-like Endosymbiotic Bacteria.</title>
        <authorList>
            <person name="Stajich J.E."/>
            <person name="Macias A.M."/>
            <person name="Carter-House D."/>
            <person name="Lovett B."/>
            <person name="Kasson L.R."/>
            <person name="Berry K."/>
            <person name="Grigoriev I."/>
            <person name="Chang Y."/>
            <person name="Spatafora J."/>
            <person name="Kasson M.T."/>
        </authorList>
    </citation>
    <scope>NUCLEOTIDE SEQUENCE</scope>
    <source>
        <strain evidence="2">NRRL A-21654</strain>
    </source>
</reference>
<feature type="region of interest" description="Disordered" evidence="1">
    <location>
        <begin position="58"/>
        <end position="78"/>
    </location>
</feature>
<feature type="region of interest" description="Disordered" evidence="1">
    <location>
        <begin position="13"/>
        <end position="39"/>
    </location>
</feature>
<protein>
    <submittedName>
        <fullName evidence="2">Uncharacterized protein</fullName>
    </submittedName>
</protein>
<dbReference type="Proteomes" id="UP000605846">
    <property type="component" value="Unassembled WGS sequence"/>
</dbReference>
<accession>A0A8H7BM12</accession>
<organism evidence="2 3">
    <name type="scientific">Apophysomyces ossiformis</name>
    <dbReference type="NCBI Taxonomy" id="679940"/>
    <lineage>
        <taxon>Eukaryota</taxon>
        <taxon>Fungi</taxon>
        <taxon>Fungi incertae sedis</taxon>
        <taxon>Mucoromycota</taxon>
        <taxon>Mucoromycotina</taxon>
        <taxon>Mucoromycetes</taxon>
        <taxon>Mucorales</taxon>
        <taxon>Mucorineae</taxon>
        <taxon>Mucoraceae</taxon>
        <taxon>Apophysomyces</taxon>
    </lineage>
</organism>
<evidence type="ECO:0000313" key="3">
    <source>
        <dbReference type="Proteomes" id="UP000605846"/>
    </source>
</evidence>
<dbReference type="EMBL" id="JABAYA010000090">
    <property type="protein sequence ID" value="KAF7725765.1"/>
    <property type="molecule type" value="Genomic_DNA"/>
</dbReference>
<evidence type="ECO:0000313" key="2">
    <source>
        <dbReference type="EMBL" id="KAF7725765.1"/>
    </source>
</evidence>
<dbReference type="OrthoDB" id="2277003at2759"/>
<feature type="region of interest" description="Disordered" evidence="1">
    <location>
        <begin position="136"/>
        <end position="161"/>
    </location>
</feature>
<feature type="region of interest" description="Disordered" evidence="1">
    <location>
        <begin position="179"/>
        <end position="234"/>
    </location>
</feature>
<proteinExistence type="predicted"/>
<feature type="compositionally biased region" description="Polar residues" evidence="1">
    <location>
        <begin position="142"/>
        <end position="154"/>
    </location>
</feature>
<sequence length="234" mass="26208">MIPDNDRLTLALKNLSRPDKSETSELISAVKPRSKSEDDDLAWRQRLLEKSLLYSFEKRDSPRQKTSNMSENKKKKHGVKMTNMTPIAHMEHLESQLKSVMVGDDNRKLAGSTMDLVRDKEQYEAIVARTMCQRRRPRAESFPTTPLNQPSASGRQHRGTNPGLQIISEQRLGAAEDGTVMLVPPTPPSTTQPSANARTPSLIYYPSSPSSVGSLNNQDYLDQSTPEHLLVPSR</sequence>
<keyword evidence="3" id="KW-1185">Reference proteome</keyword>